<feature type="region of interest" description="Disordered" evidence="2">
    <location>
        <begin position="1491"/>
        <end position="1542"/>
    </location>
</feature>
<dbReference type="SMART" id="SM00292">
    <property type="entry name" value="BRCT"/>
    <property type="match status" value="6"/>
</dbReference>
<comment type="caution">
    <text evidence="4">The sequence shown here is derived from an EMBL/GenBank/DDBJ whole genome shotgun (WGS) entry which is preliminary data.</text>
</comment>
<dbReference type="GO" id="GO:0007095">
    <property type="term" value="P:mitotic G2 DNA damage checkpoint signaling"/>
    <property type="evidence" value="ECO:0007669"/>
    <property type="project" value="TreeGrafter"/>
</dbReference>
<evidence type="ECO:0000313" key="4">
    <source>
        <dbReference type="EMBL" id="KAJ1648067.1"/>
    </source>
</evidence>
<dbReference type="GO" id="GO:0033314">
    <property type="term" value="P:mitotic DNA replication checkpoint signaling"/>
    <property type="evidence" value="ECO:0007669"/>
    <property type="project" value="TreeGrafter"/>
</dbReference>
<dbReference type="Proteomes" id="UP001145021">
    <property type="component" value="Unassembled WGS sequence"/>
</dbReference>
<dbReference type="CDD" id="cd17731">
    <property type="entry name" value="BRCT_TopBP1_rpt2_like"/>
    <property type="match status" value="1"/>
</dbReference>
<feature type="domain" description="BRCT" evidence="3">
    <location>
        <begin position="202"/>
        <end position="259"/>
    </location>
</feature>
<dbReference type="SUPFAM" id="SSF52113">
    <property type="entry name" value="BRCT domain"/>
    <property type="match status" value="5"/>
</dbReference>
<dbReference type="PROSITE" id="PS50172">
    <property type="entry name" value="BRCT"/>
    <property type="match status" value="4"/>
</dbReference>
<dbReference type="EMBL" id="JANBOH010000012">
    <property type="protein sequence ID" value="KAJ1648067.1"/>
    <property type="molecule type" value="Genomic_DNA"/>
</dbReference>
<feature type="domain" description="BRCT" evidence="3">
    <location>
        <begin position="4"/>
        <end position="93"/>
    </location>
</feature>
<name>A0A9W8CKR3_9FUNG</name>
<dbReference type="Gene3D" id="3.40.50.10190">
    <property type="entry name" value="BRCT domain"/>
    <property type="match status" value="6"/>
</dbReference>
<proteinExistence type="predicted"/>
<keyword evidence="4" id="KW-0808">Transferase</keyword>
<reference evidence="4" key="1">
    <citation type="submission" date="2022-07" db="EMBL/GenBank/DDBJ databases">
        <title>Phylogenomic reconstructions and comparative analyses of Kickxellomycotina fungi.</title>
        <authorList>
            <person name="Reynolds N.K."/>
            <person name="Stajich J.E."/>
            <person name="Barry K."/>
            <person name="Grigoriev I.V."/>
            <person name="Crous P."/>
            <person name="Smith M.E."/>
        </authorList>
    </citation>
    <scope>NUCLEOTIDE SEQUENCE</scope>
    <source>
        <strain evidence="4">NBRC 105413</strain>
    </source>
</reference>
<evidence type="ECO:0000256" key="2">
    <source>
        <dbReference type="SAM" id="MobiDB-lite"/>
    </source>
</evidence>
<dbReference type="CDD" id="cd00027">
    <property type="entry name" value="BRCT"/>
    <property type="match status" value="1"/>
</dbReference>
<accession>A0A9W8CKR3</accession>
<feature type="domain" description="BRCT" evidence="3">
    <location>
        <begin position="415"/>
        <end position="563"/>
    </location>
</feature>
<feature type="region of interest" description="Disordered" evidence="2">
    <location>
        <begin position="699"/>
        <end position="731"/>
    </location>
</feature>
<feature type="compositionally biased region" description="Polar residues" evidence="2">
    <location>
        <begin position="574"/>
        <end position="584"/>
    </location>
</feature>
<feature type="compositionally biased region" description="Low complexity" evidence="2">
    <location>
        <begin position="703"/>
        <end position="712"/>
    </location>
</feature>
<feature type="compositionally biased region" description="Polar residues" evidence="2">
    <location>
        <begin position="1364"/>
        <end position="1382"/>
    </location>
</feature>
<keyword evidence="4" id="KW-0418">Kinase</keyword>
<feature type="region of interest" description="Disordered" evidence="2">
    <location>
        <begin position="574"/>
        <end position="631"/>
    </location>
</feature>
<dbReference type="Pfam" id="PF00533">
    <property type="entry name" value="BRCT"/>
    <property type="match status" value="2"/>
</dbReference>
<dbReference type="InterPro" id="IPR036420">
    <property type="entry name" value="BRCT_dom_sf"/>
</dbReference>
<protein>
    <submittedName>
        <fullName evidence="4">Protein kinase activating protein dpb11</fullName>
    </submittedName>
</protein>
<organism evidence="4 5">
    <name type="scientific">Coemansia asiatica</name>
    <dbReference type="NCBI Taxonomy" id="1052880"/>
    <lineage>
        <taxon>Eukaryota</taxon>
        <taxon>Fungi</taxon>
        <taxon>Fungi incertae sedis</taxon>
        <taxon>Zoopagomycota</taxon>
        <taxon>Kickxellomycotina</taxon>
        <taxon>Kickxellomycetes</taxon>
        <taxon>Kickxellales</taxon>
        <taxon>Kickxellaceae</taxon>
        <taxon>Coemansia</taxon>
    </lineage>
</organism>
<sequence length="1569" mass="170213">MSDNNHQLLKGCCISCSGIDNVEKNEIHRRVEKLGGTVSASLTTIVTHLIVKNSRLSNKYLVASKVGIPAVSVGFLDECEHEAKRLNSRSRRKFQILDASDANDNDDGDGDDDYGVVHRNAGKKIKEVVHSITHRNRIPPFSGCRICTTGFSVEIRDEIRHFAINTETSSKGSRILAKAGLRETDNDSSKQDHEAQSFLSGGGTYHGELTPECTHLIASSAAGQKYKFAKQWEMHIVSLEWFIECVRTGIHQKETEFPVPLTSTPMRPTISEQQQQSFAEIPESSLVLPQQTMESRLQKRISKQGSAASIGTDIPQTRASEANRNAMCLDDFFMGSRAIISRNNTANGSVSSEILDLPLGLDYSAQADAEMEEQNGGHIAQRILRANSGDASHSSSVAREKDSLAMQRRESMSEEMSMLLDNCHIALSESSIDAGRRKELRLRIVKTGGLFVEDGAIDRCLSYVTTRIPQATAESFLCTHYIVGDSDQLSEQDRKALLEWSRAKRLQTPDAASLSLSDASRRGRSLSASSMSLSSDLPIIVRSSWLRDCWNAKQKLDEQDYRLPWPTTASNALSRTASANSVADDTSLRPGESIDMSSDGRSVVGLRSEQGDETGSMLPPHPQHLMTGSRTPSAARPLAAQGVKRQHFAGPLVAGKSSGIIGQSKAIDVDNDTDDEDEFPHKRSAVSIRGGYNASTALPIDISSSSSCSPESRAPLRHRDGGNDKNSGSELGLALPAVSEPIINDNGSEQANSQPSTGQIFRGCVFASIGLTDNADQTLKSVVVGSGGEFIDLFAHLLLGGDYEQLKRRSDSELATALYQALTFVANTTSSRPDTAVYIVIQLSGIEEVPLCEAIAAAYPHMHIVTECWVESCLYYSNLYPSFNEIVSNPNIAPVPGLNKGQHALFRPLWRNQVADAEKMALSISGYEGIERDHIGKLALALKIPFSERFSRKTTHLICNRPFKGPKYERAVKWHTPVVDSSWLYEIALSSRAEPDADSVDVFCRNLQVELQSTTPASAKVDRERSANYSASIRNTAHDTPLNRLARSLDKNTPGRTPIDVSLDKNMQQALGNNNKNSNLLRHPQLGSGHHGYEDDSTQMSPTRGAYPANHGSGDLISRMAGSENCNPTNADTAADTNRKILNGVVVALTTRLYHMRHDFAKLALELGCRFLPRFDASQVTHLVHQSHRKKETAKDYRIAMENDIEVVSPWWLFACRDALRRVPESDFPYTFHPERRLKLVPASPAKPLQMQNASSSMASVSPGAKKSPVVTAASPMQARGFVVQTLDTTGDLPLLASSSLTGSADKQHSLKRAADTDTRESIAAANAELNIDTSGAINSLFAERASRTRRKYRMANDGGDNQMPDQGQSVNINIGSATRPITSSSSQRSHSARSSSTTSSSVPSAGVAGVANSTETNAQISGKWWLSAEHPSSAGYNSANNMRLYSQEFQLSGNKSVESMPNTGFFGETQQNIVGQWGNNAGSAAAAAVPSVGSGARPGPNSSADVGGRARKRATGTVTFEQNAAGNEAAEPRSSSSPLAAQKTMIVYEEDARALSEKERLLAKLGGN</sequence>
<evidence type="ECO:0000256" key="1">
    <source>
        <dbReference type="ARBA" id="ARBA00022737"/>
    </source>
</evidence>
<dbReference type="InterPro" id="IPR001357">
    <property type="entry name" value="BRCT_dom"/>
</dbReference>
<evidence type="ECO:0000313" key="5">
    <source>
        <dbReference type="Proteomes" id="UP001145021"/>
    </source>
</evidence>
<feature type="compositionally biased region" description="Low complexity" evidence="2">
    <location>
        <begin position="1383"/>
        <end position="1411"/>
    </location>
</feature>
<dbReference type="Pfam" id="PF12738">
    <property type="entry name" value="PTCB-BRCT"/>
    <property type="match status" value="2"/>
</dbReference>
<dbReference type="InterPro" id="IPR059215">
    <property type="entry name" value="BRCT2_TopBP1-like"/>
</dbReference>
<keyword evidence="1" id="KW-0677">Repeat</keyword>
<feature type="region of interest" description="Disordered" evidence="2">
    <location>
        <begin position="1355"/>
        <end position="1411"/>
    </location>
</feature>
<dbReference type="GO" id="GO:0006270">
    <property type="term" value="P:DNA replication initiation"/>
    <property type="evidence" value="ECO:0007669"/>
    <property type="project" value="TreeGrafter"/>
</dbReference>
<feature type="compositionally biased region" description="Polar residues" evidence="2">
    <location>
        <begin position="1517"/>
        <end position="1526"/>
    </location>
</feature>
<dbReference type="GO" id="GO:0016301">
    <property type="term" value="F:kinase activity"/>
    <property type="evidence" value="ECO:0007669"/>
    <property type="project" value="UniProtKB-KW"/>
</dbReference>
<feature type="region of interest" description="Disordered" evidence="2">
    <location>
        <begin position="1075"/>
        <end position="1102"/>
    </location>
</feature>
<dbReference type="PANTHER" id="PTHR13561:SF20">
    <property type="entry name" value="DNA TOPOISOMERASE 2-BINDING PROTEIN 1"/>
    <property type="match status" value="1"/>
</dbReference>
<gene>
    <name evidence="4" type="primary">DPB11</name>
    <name evidence="4" type="ORF">LPJ64_000603</name>
</gene>
<feature type="domain" description="BRCT" evidence="3">
    <location>
        <begin position="1137"/>
        <end position="1230"/>
    </location>
</feature>
<keyword evidence="5" id="KW-1185">Reference proteome</keyword>
<dbReference type="PANTHER" id="PTHR13561">
    <property type="entry name" value="DNA REPLICATION REGULATOR DPB11-RELATED"/>
    <property type="match status" value="1"/>
</dbReference>
<evidence type="ECO:0000259" key="3">
    <source>
        <dbReference type="PROSITE" id="PS50172"/>
    </source>
</evidence>